<sequence length="277" mass="32333">MYREVSVTKNLNRAPSKPVWQDMKESMRSLQLNLIIWKRIFGNMDRRLDQREHEYAKGGYYRNLGYQNMMKAILTTKLDKVSSQSYTFLEYPLMLGDATCDNSCNSSLYNSRMNDYYSYVANVDSFVLGVENKVEHILGVLDNKGNNLEKELFNLQEETTMSFYLNPSPLYYEFPFKELNFLLESLSFHNLCVLLLHLAFSGNLFYHLPSTEFLEKAVFEEVSNKLHALVFPSSLILEYFGHFHSITSFNALTSNVARLLWLYEGLDSRTNPFKEEV</sequence>
<organism evidence="1 2">
    <name type="scientific">Catharanthus roseus</name>
    <name type="common">Madagascar periwinkle</name>
    <name type="synonym">Vinca rosea</name>
    <dbReference type="NCBI Taxonomy" id="4058"/>
    <lineage>
        <taxon>Eukaryota</taxon>
        <taxon>Viridiplantae</taxon>
        <taxon>Streptophyta</taxon>
        <taxon>Embryophyta</taxon>
        <taxon>Tracheophyta</taxon>
        <taxon>Spermatophyta</taxon>
        <taxon>Magnoliopsida</taxon>
        <taxon>eudicotyledons</taxon>
        <taxon>Gunneridae</taxon>
        <taxon>Pentapetalae</taxon>
        <taxon>asterids</taxon>
        <taxon>lamiids</taxon>
        <taxon>Gentianales</taxon>
        <taxon>Apocynaceae</taxon>
        <taxon>Rauvolfioideae</taxon>
        <taxon>Vinceae</taxon>
        <taxon>Catharanthinae</taxon>
        <taxon>Catharanthus</taxon>
    </lineage>
</organism>
<gene>
    <name evidence="1" type="ORF">M9H77_14254</name>
</gene>
<evidence type="ECO:0000313" key="2">
    <source>
        <dbReference type="Proteomes" id="UP001060085"/>
    </source>
</evidence>
<accession>A0ACC0BMP9</accession>
<evidence type="ECO:0000313" key="1">
    <source>
        <dbReference type="EMBL" id="KAI5673890.1"/>
    </source>
</evidence>
<protein>
    <submittedName>
        <fullName evidence="1">Uncharacterized protein</fullName>
    </submittedName>
</protein>
<name>A0ACC0BMP9_CATRO</name>
<comment type="caution">
    <text evidence="1">The sequence shown here is derived from an EMBL/GenBank/DDBJ whole genome shotgun (WGS) entry which is preliminary data.</text>
</comment>
<dbReference type="Proteomes" id="UP001060085">
    <property type="component" value="Linkage Group LG03"/>
</dbReference>
<dbReference type="EMBL" id="CM044703">
    <property type="protein sequence ID" value="KAI5673890.1"/>
    <property type="molecule type" value="Genomic_DNA"/>
</dbReference>
<keyword evidence="2" id="KW-1185">Reference proteome</keyword>
<reference evidence="2" key="1">
    <citation type="journal article" date="2023" name="Nat. Plants">
        <title>Single-cell RNA sequencing provides a high-resolution roadmap for understanding the multicellular compartmentation of specialized metabolism.</title>
        <authorList>
            <person name="Sun S."/>
            <person name="Shen X."/>
            <person name="Li Y."/>
            <person name="Li Y."/>
            <person name="Wang S."/>
            <person name="Li R."/>
            <person name="Zhang H."/>
            <person name="Shen G."/>
            <person name="Guo B."/>
            <person name="Wei J."/>
            <person name="Xu J."/>
            <person name="St-Pierre B."/>
            <person name="Chen S."/>
            <person name="Sun C."/>
        </authorList>
    </citation>
    <scope>NUCLEOTIDE SEQUENCE [LARGE SCALE GENOMIC DNA]</scope>
</reference>
<proteinExistence type="predicted"/>